<reference evidence="15 16" key="1">
    <citation type="submission" date="2018-09" db="EMBL/GenBank/DDBJ databases">
        <title>Genomic Encyclopedia of Archaeal and Bacterial Type Strains, Phase II (KMG-II): from individual species to whole genera.</title>
        <authorList>
            <person name="Goeker M."/>
        </authorList>
    </citation>
    <scope>NUCLEOTIDE SEQUENCE [LARGE SCALE GENOMIC DNA]</scope>
    <source>
        <strain evidence="15 16">DSM 17008</strain>
    </source>
</reference>
<evidence type="ECO:0000256" key="10">
    <source>
        <dbReference type="ARBA" id="ARBA00023065"/>
    </source>
</evidence>
<keyword evidence="10" id="KW-0406">Ion transport</keyword>
<comment type="subcellular location">
    <subcellularLocation>
        <location evidence="1">Cell membrane</location>
        <topology evidence="1">Multi-pass membrane protein</topology>
    </subcellularLocation>
</comment>
<sequence>MDKTTIIGLILALSALLGGMVMKGVQLGALMNPAAIMIIIVGTIATIVIGFPTSEIKNIPNLFKIIFSDKGALSVEGLIPKFSEWAQTARREGLLALEPEVDEIEDEFLRNGLSMVVDGQSSDFIRDLMTEEVEAMEERHKVGASIFSQAGTYAPTLGVLGAVVGLIAALADMSDTEKLGYAISAAFVATLLGIFTGYVLWHPFANKLRRKSKKEIEIREVMIEGILSVLEGQPPKVIEKKLLMYIPAKKRQKVMEDIQNAEPAAGREG</sequence>
<dbReference type="PANTHER" id="PTHR30433">
    <property type="entry name" value="CHEMOTAXIS PROTEIN MOTA"/>
    <property type="match status" value="1"/>
</dbReference>
<evidence type="ECO:0000256" key="1">
    <source>
        <dbReference type="ARBA" id="ARBA00004651"/>
    </source>
</evidence>
<accession>A0A419UZR9</accession>
<name>A0A419UZR9_9BACL</name>
<comment type="caution">
    <text evidence="15">The sequence shown here is derived from an EMBL/GenBank/DDBJ whole genome shotgun (WGS) entry which is preliminary data.</text>
</comment>
<evidence type="ECO:0000256" key="5">
    <source>
        <dbReference type="ARBA" id="ARBA00022500"/>
    </source>
</evidence>
<evidence type="ECO:0000313" key="16">
    <source>
        <dbReference type="Proteomes" id="UP000285120"/>
    </source>
</evidence>
<dbReference type="InterPro" id="IPR047055">
    <property type="entry name" value="MotA-like"/>
</dbReference>
<organism evidence="15 16">
    <name type="scientific">Sinobaca qinghaiensis</name>
    <dbReference type="NCBI Taxonomy" id="342944"/>
    <lineage>
        <taxon>Bacteria</taxon>
        <taxon>Bacillati</taxon>
        <taxon>Bacillota</taxon>
        <taxon>Bacilli</taxon>
        <taxon>Bacillales</taxon>
        <taxon>Sporolactobacillaceae</taxon>
        <taxon>Sinobaca</taxon>
    </lineage>
</organism>
<evidence type="ECO:0000256" key="3">
    <source>
        <dbReference type="ARBA" id="ARBA00022448"/>
    </source>
</evidence>
<dbReference type="InterPro" id="IPR002898">
    <property type="entry name" value="MotA_ExbB_proton_chnl"/>
</dbReference>
<keyword evidence="3" id="KW-0813">Transport</keyword>
<dbReference type="NCBIfam" id="NF005997">
    <property type="entry name" value="PRK08124.1"/>
    <property type="match status" value="1"/>
</dbReference>
<evidence type="ECO:0000313" key="15">
    <source>
        <dbReference type="EMBL" id="RKD71184.1"/>
    </source>
</evidence>
<gene>
    <name evidence="15" type="ORF">ATL39_2579</name>
</gene>
<evidence type="ECO:0000256" key="2">
    <source>
        <dbReference type="ARBA" id="ARBA00008038"/>
    </source>
</evidence>
<feature type="domain" description="MotA/TolQ/ExbB proton channel" evidence="13">
    <location>
        <begin position="102"/>
        <end position="220"/>
    </location>
</feature>
<dbReference type="InterPro" id="IPR046786">
    <property type="entry name" value="MotA_N"/>
</dbReference>
<feature type="domain" description="Motility protein A N-terminal" evidence="14">
    <location>
        <begin position="6"/>
        <end position="70"/>
    </location>
</feature>
<feature type="transmembrane region" description="Helical" evidence="12">
    <location>
        <begin position="146"/>
        <end position="169"/>
    </location>
</feature>
<dbReference type="Pfam" id="PF20560">
    <property type="entry name" value="MotA_N"/>
    <property type="match status" value="1"/>
</dbReference>
<protein>
    <submittedName>
        <fullName evidence="15">Chemotaxis protein MotA</fullName>
    </submittedName>
</protein>
<dbReference type="GO" id="GO:0006935">
    <property type="term" value="P:chemotaxis"/>
    <property type="evidence" value="ECO:0007669"/>
    <property type="project" value="UniProtKB-KW"/>
</dbReference>
<dbReference type="PANTHER" id="PTHR30433:SF3">
    <property type="entry name" value="MOTILITY PROTEIN A"/>
    <property type="match status" value="1"/>
</dbReference>
<keyword evidence="16" id="KW-1185">Reference proteome</keyword>
<dbReference type="Proteomes" id="UP000285120">
    <property type="component" value="Unassembled WGS sequence"/>
</dbReference>
<comment type="similarity">
    <text evidence="2">Belongs to the MotA family.</text>
</comment>
<dbReference type="PROSITE" id="PS01307">
    <property type="entry name" value="MOTA"/>
    <property type="match status" value="1"/>
</dbReference>
<dbReference type="GO" id="GO:1902600">
    <property type="term" value="P:proton transmembrane transport"/>
    <property type="evidence" value="ECO:0007669"/>
    <property type="project" value="UniProtKB-KW"/>
</dbReference>
<evidence type="ECO:0000256" key="12">
    <source>
        <dbReference type="SAM" id="Phobius"/>
    </source>
</evidence>
<evidence type="ECO:0000256" key="8">
    <source>
        <dbReference type="ARBA" id="ARBA00022781"/>
    </source>
</evidence>
<evidence type="ECO:0000259" key="14">
    <source>
        <dbReference type="Pfam" id="PF20560"/>
    </source>
</evidence>
<evidence type="ECO:0000256" key="7">
    <source>
        <dbReference type="ARBA" id="ARBA00022779"/>
    </source>
</evidence>
<feature type="transmembrane region" description="Helical" evidence="12">
    <location>
        <begin position="33"/>
        <end position="51"/>
    </location>
</feature>
<dbReference type="EMBL" id="RAPK01000010">
    <property type="protein sequence ID" value="RKD71184.1"/>
    <property type="molecule type" value="Genomic_DNA"/>
</dbReference>
<keyword evidence="11 12" id="KW-0472">Membrane</keyword>
<dbReference type="InterPro" id="IPR000540">
    <property type="entry name" value="Flag_MotA_CS"/>
</dbReference>
<evidence type="ECO:0000256" key="9">
    <source>
        <dbReference type="ARBA" id="ARBA00022989"/>
    </source>
</evidence>
<keyword evidence="5" id="KW-0145">Chemotaxis</keyword>
<dbReference type="RefSeq" id="WP_120193737.1">
    <property type="nucleotide sequence ID" value="NZ_RAPK01000010.1"/>
</dbReference>
<evidence type="ECO:0000256" key="6">
    <source>
        <dbReference type="ARBA" id="ARBA00022692"/>
    </source>
</evidence>
<evidence type="ECO:0000259" key="13">
    <source>
        <dbReference type="Pfam" id="PF01618"/>
    </source>
</evidence>
<keyword evidence="7" id="KW-0283">Flagellar rotation</keyword>
<dbReference type="GO" id="GO:0005886">
    <property type="term" value="C:plasma membrane"/>
    <property type="evidence" value="ECO:0007669"/>
    <property type="project" value="UniProtKB-SubCell"/>
</dbReference>
<keyword evidence="4" id="KW-1003">Cell membrane</keyword>
<evidence type="ECO:0000256" key="4">
    <source>
        <dbReference type="ARBA" id="ARBA00022475"/>
    </source>
</evidence>
<keyword evidence="8" id="KW-0375">Hydrogen ion transport</keyword>
<keyword evidence="6 12" id="KW-0812">Transmembrane</keyword>
<keyword evidence="9 12" id="KW-1133">Transmembrane helix</keyword>
<proteinExistence type="inferred from homology"/>
<dbReference type="AlphaFoldDB" id="A0A419UZR9"/>
<dbReference type="GO" id="GO:0071978">
    <property type="term" value="P:bacterial-type flagellum-dependent swarming motility"/>
    <property type="evidence" value="ECO:0007669"/>
    <property type="project" value="InterPro"/>
</dbReference>
<dbReference type="Pfam" id="PF01618">
    <property type="entry name" value="MotA_ExbB"/>
    <property type="match status" value="1"/>
</dbReference>
<evidence type="ECO:0000256" key="11">
    <source>
        <dbReference type="ARBA" id="ARBA00023136"/>
    </source>
</evidence>
<feature type="transmembrane region" description="Helical" evidence="12">
    <location>
        <begin position="181"/>
        <end position="201"/>
    </location>
</feature>
<dbReference type="OrthoDB" id="9806929at2"/>